<feature type="compositionally biased region" description="Low complexity" evidence="1">
    <location>
        <begin position="194"/>
        <end position="213"/>
    </location>
</feature>
<proteinExistence type="predicted"/>
<protein>
    <submittedName>
        <fullName evidence="2">Uncharacterized protein</fullName>
    </submittedName>
</protein>
<gene>
    <name evidence="2" type="ORF">HMN09_01396700</name>
</gene>
<dbReference type="Proteomes" id="UP000613580">
    <property type="component" value="Unassembled WGS sequence"/>
</dbReference>
<dbReference type="Gene3D" id="1.10.10.2360">
    <property type="match status" value="1"/>
</dbReference>
<evidence type="ECO:0000256" key="1">
    <source>
        <dbReference type="SAM" id="MobiDB-lite"/>
    </source>
</evidence>
<feature type="region of interest" description="Disordered" evidence="1">
    <location>
        <begin position="190"/>
        <end position="216"/>
    </location>
</feature>
<accession>A0A8H6RV70</accession>
<name>A0A8H6RV70_MYCCL</name>
<evidence type="ECO:0000313" key="3">
    <source>
        <dbReference type="Proteomes" id="UP000613580"/>
    </source>
</evidence>
<reference evidence="2" key="1">
    <citation type="submission" date="2020-05" db="EMBL/GenBank/DDBJ databases">
        <title>Mycena genomes resolve the evolution of fungal bioluminescence.</title>
        <authorList>
            <person name="Tsai I.J."/>
        </authorList>
    </citation>
    <scope>NUCLEOTIDE SEQUENCE</scope>
    <source>
        <strain evidence="2">110903Hualien_Pintung</strain>
    </source>
</reference>
<sequence length="239" mass="25603">MLDHYYTPRDRDPPPTQDLMSVNVGRDSKPQLFAPRTVVDLTSLSLDQIPFAFDCDSDEDDEDSGSDDGYVSTLLRLQRSLPLVVGPRKIAGARRVARAVSSPAVATTATTHSMEVETTPEGEMFHSITAIPGLQTTSFEELRLETYMQSLIATGSARPQPAYTPAVVIPPAFSPHFCDWDKEATTQDVEMDRAASASAPASSSSTSTTLATAGTRQVGAPSVFRSASYPATAGDVSWA</sequence>
<feature type="region of interest" description="Disordered" evidence="1">
    <location>
        <begin position="1"/>
        <end position="27"/>
    </location>
</feature>
<dbReference type="EMBL" id="JACAZE010000035">
    <property type="protein sequence ID" value="KAF7288440.1"/>
    <property type="molecule type" value="Genomic_DNA"/>
</dbReference>
<dbReference type="OrthoDB" id="2604709at2759"/>
<organism evidence="2 3">
    <name type="scientific">Mycena chlorophos</name>
    <name type="common">Agaric fungus</name>
    <name type="synonym">Agaricus chlorophos</name>
    <dbReference type="NCBI Taxonomy" id="658473"/>
    <lineage>
        <taxon>Eukaryota</taxon>
        <taxon>Fungi</taxon>
        <taxon>Dikarya</taxon>
        <taxon>Basidiomycota</taxon>
        <taxon>Agaricomycotina</taxon>
        <taxon>Agaricomycetes</taxon>
        <taxon>Agaricomycetidae</taxon>
        <taxon>Agaricales</taxon>
        <taxon>Marasmiineae</taxon>
        <taxon>Mycenaceae</taxon>
        <taxon>Mycena</taxon>
    </lineage>
</organism>
<comment type="caution">
    <text evidence="2">The sequence shown here is derived from an EMBL/GenBank/DDBJ whole genome shotgun (WGS) entry which is preliminary data.</text>
</comment>
<dbReference type="AlphaFoldDB" id="A0A8H6RV70"/>
<evidence type="ECO:0000313" key="2">
    <source>
        <dbReference type="EMBL" id="KAF7288440.1"/>
    </source>
</evidence>
<keyword evidence="3" id="KW-1185">Reference proteome</keyword>
<feature type="compositionally biased region" description="Basic and acidic residues" evidence="1">
    <location>
        <begin position="1"/>
        <end position="13"/>
    </location>
</feature>